<sequence length="237" mass="26163">MKGGLAKRKRYDELAKRNRDDGLATRERYASKGGLAKCQRDDNEGGLDKRDGGGRLVKRKRYDGEGELVNSERGDGEGGLVKCKRGGLVKRKRDEKERQMRLLMEGKGDNRRAMESAQGQMGVHGILRDEMTSAGPSAAGRERHRPKATNAPRETSISTAIVSSVATSARRRPTFSPRPRSRNCVCGLARQWLSAVEDKAKTSTIATLSRSRRTICVQKTGQRSLPPVSERDDARAV</sequence>
<feature type="compositionally biased region" description="Basic and acidic residues" evidence="1">
    <location>
        <begin position="38"/>
        <end position="53"/>
    </location>
</feature>
<feature type="region of interest" description="Disordered" evidence="1">
    <location>
        <begin position="17"/>
        <end position="119"/>
    </location>
</feature>
<feature type="compositionally biased region" description="Basic residues" evidence="1">
    <location>
        <begin position="82"/>
        <end position="91"/>
    </location>
</feature>
<proteinExistence type="predicted"/>
<feature type="compositionally biased region" description="Basic and acidic residues" evidence="1">
    <location>
        <begin position="17"/>
        <end position="30"/>
    </location>
</feature>
<feature type="region of interest" description="Disordered" evidence="1">
    <location>
        <begin position="133"/>
        <end position="158"/>
    </location>
</feature>
<reference evidence="2 3" key="1">
    <citation type="journal article" date="2018" name="New Phytol.">
        <title>Phylogenomics of Endogonaceae and evolution of mycorrhizas within Mucoromycota.</title>
        <authorList>
            <person name="Chang Y."/>
            <person name="Desiro A."/>
            <person name="Na H."/>
            <person name="Sandor L."/>
            <person name="Lipzen A."/>
            <person name="Clum A."/>
            <person name="Barry K."/>
            <person name="Grigoriev I.V."/>
            <person name="Martin F.M."/>
            <person name="Stajich J.E."/>
            <person name="Smith M.E."/>
            <person name="Bonito G."/>
            <person name="Spatafora J.W."/>
        </authorList>
    </citation>
    <scope>NUCLEOTIDE SEQUENCE [LARGE SCALE GENOMIC DNA]</scope>
    <source>
        <strain evidence="2 3">GMNB39</strain>
    </source>
</reference>
<protein>
    <submittedName>
        <fullName evidence="2">Uncharacterized protein</fullName>
    </submittedName>
</protein>
<organism evidence="2 3">
    <name type="scientific">Jimgerdemannia flammicorona</name>
    <dbReference type="NCBI Taxonomy" id="994334"/>
    <lineage>
        <taxon>Eukaryota</taxon>
        <taxon>Fungi</taxon>
        <taxon>Fungi incertae sedis</taxon>
        <taxon>Mucoromycota</taxon>
        <taxon>Mucoromycotina</taxon>
        <taxon>Endogonomycetes</taxon>
        <taxon>Endogonales</taxon>
        <taxon>Endogonaceae</taxon>
        <taxon>Jimgerdemannia</taxon>
    </lineage>
</organism>
<dbReference type="EMBL" id="RBNI01004767">
    <property type="protein sequence ID" value="RUP47247.1"/>
    <property type="molecule type" value="Genomic_DNA"/>
</dbReference>
<gene>
    <name evidence="2" type="ORF">BC936DRAFT_145946</name>
</gene>
<keyword evidence="3" id="KW-1185">Reference proteome</keyword>
<comment type="caution">
    <text evidence="2">The sequence shown here is derived from an EMBL/GenBank/DDBJ whole genome shotgun (WGS) entry which is preliminary data.</text>
</comment>
<name>A0A433D8P0_9FUNG</name>
<accession>A0A433D8P0</accession>
<evidence type="ECO:0000256" key="1">
    <source>
        <dbReference type="SAM" id="MobiDB-lite"/>
    </source>
</evidence>
<evidence type="ECO:0000313" key="2">
    <source>
        <dbReference type="EMBL" id="RUP47247.1"/>
    </source>
</evidence>
<dbReference type="AlphaFoldDB" id="A0A433D8P0"/>
<feature type="compositionally biased region" description="Basic and acidic residues" evidence="1">
    <location>
        <begin position="92"/>
        <end position="114"/>
    </location>
</feature>
<evidence type="ECO:0000313" key="3">
    <source>
        <dbReference type="Proteomes" id="UP000268093"/>
    </source>
</evidence>
<dbReference type="Proteomes" id="UP000268093">
    <property type="component" value="Unassembled WGS sequence"/>
</dbReference>